<dbReference type="WBParaSite" id="GPLIN_001459000">
    <property type="protein sequence ID" value="GPLIN_001459000"/>
    <property type="gene ID" value="GPLIN_001459000"/>
</dbReference>
<sequence length="144" mass="16968">MKPRTPQKLSNLKVIDYIRQNRYVIQGLRPARCQEYTVTATITWDSPKKNHGSEQYFLLFAQEPAPQFQYWRRYEVGKSKRFTLTDLSPDTRYVVCVFAAHNFGFAAMSRTLRFKTRSWWFQDDDPSATNKGSVYLALPTLSKW</sequence>
<dbReference type="Gene3D" id="2.60.40.10">
    <property type="entry name" value="Immunoglobulins"/>
    <property type="match status" value="1"/>
</dbReference>
<protein>
    <submittedName>
        <fullName evidence="3">Fibronectin type-III domain-containing protein</fullName>
    </submittedName>
</protein>
<organism evidence="2 3">
    <name type="scientific">Globodera pallida</name>
    <name type="common">Potato cyst nematode worm</name>
    <name type="synonym">Heterodera pallida</name>
    <dbReference type="NCBI Taxonomy" id="36090"/>
    <lineage>
        <taxon>Eukaryota</taxon>
        <taxon>Metazoa</taxon>
        <taxon>Ecdysozoa</taxon>
        <taxon>Nematoda</taxon>
        <taxon>Chromadorea</taxon>
        <taxon>Rhabditida</taxon>
        <taxon>Tylenchina</taxon>
        <taxon>Tylenchomorpha</taxon>
        <taxon>Tylenchoidea</taxon>
        <taxon>Heteroderidae</taxon>
        <taxon>Heteroderinae</taxon>
        <taxon>Globodera</taxon>
    </lineage>
</organism>
<reference evidence="2" key="2">
    <citation type="submission" date="2014-05" db="EMBL/GenBank/DDBJ databases">
        <title>The genome and life-stage specific transcriptomes of Globodera pallida elucidate key aspects of plant parasitism by a cyst nematode.</title>
        <authorList>
            <person name="Cotton J.A."/>
            <person name="Lilley C.J."/>
            <person name="Jones L.M."/>
            <person name="Kikuchi T."/>
            <person name="Reid A.J."/>
            <person name="Thorpe P."/>
            <person name="Tsai I.J."/>
            <person name="Beasley H."/>
            <person name="Blok V."/>
            <person name="Cock P.J.A."/>
            <person name="Van den Akker S.E."/>
            <person name="Holroyd N."/>
            <person name="Hunt M."/>
            <person name="Mantelin S."/>
            <person name="Naghra H."/>
            <person name="Pain A."/>
            <person name="Palomares-Rius J.E."/>
            <person name="Zarowiecki M."/>
            <person name="Berriman M."/>
            <person name="Jones J.T."/>
            <person name="Urwin P.E."/>
        </authorList>
    </citation>
    <scope>NUCLEOTIDE SEQUENCE [LARGE SCALE GENOMIC DNA]</scope>
    <source>
        <strain evidence="2">Lindley</strain>
    </source>
</reference>
<reference evidence="2" key="1">
    <citation type="submission" date="2013-12" db="EMBL/GenBank/DDBJ databases">
        <authorList>
            <person name="Aslett M."/>
        </authorList>
    </citation>
    <scope>NUCLEOTIDE SEQUENCE [LARGE SCALE GENOMIC DNA]</scope>
    <source>
        <strain evidence="2">Lindley</strain>
    </source>
</reference>
<dbReference type="InterPro" id="IPR013783">
    <property type="entry name" value="Ig-like_fold"/>
</dbReference>
<keyword evidence="2" id="KW-1185">Reference proteome</keyword>
<dbReference type="InterPro" id="IPR003961">
    <property type="entry name" value="FN3_dom"/>
</dbReference>
<dbReference type="AlphaFoldDB" id="A0A183CNY3"/>
<dbReference type="InterPro" id="IPR036116">
    <property type="entry name" value="FN3_sf"/>
</dbReference>
<dbReference type="Proteomes" id="UP000050741">
    <property type="component" value="Unassembled WGS sequence"/>
</dbReference>
<dbReference type="CDD" id="cd00063">
    <property type="entry name" value="FN3"/>
    <property type="match status" value="1"/>
</dbReference>
<name>A0A183CNY3_GLOPA</name>
<feature type="domain" description="Fibronectin type-III" evidence="1">
    <location>
        <begin position="24"/>
        <end position="119"/>
    </location>
</feature>
<dbReference type="PROSITE" id="PS50853">
    <property type="entry name" value="FN3"/>
    <property type="match status" value="1"/>
</dbReference>
<evidence type="ECO:0000259" key="1">
    <source>
        <dbReference type="PROSITE" id="PS50853"/>
    </source>
</evidence>
<dbReference type="Pfam" id="PF00041">
    <property type="entry name" value="fn3"/>
    <property type="match status" value="1"/>
</dbReference>
<dbReference type="SUPFAM" id="SSF49265">
    <property type="entry name" value="Fibronectin type III"/>
    <property type="match status" value="1"/>
</dbReference>
<evidence type="ECO:0000313" key="3">
    <source>
        <dbReference type="WBParaSite" id="GPLIN_001459000"/>
    </source>
</evidence>
<accession>A0A183CNY3</accession>
<proteinExistence type="predicted"/>
<reference evidence="3" key="3">
    <citation type="submission" date="2016-06" db="UniProtKB">
        <authorList>
            <consortium name="WormBaseParasite"/>
        </authorList>
    </citation>
    <scope>IDENTIFICATION</scope>
</reference>
<evidence type="ECO:0000313" key="2">
    <source>
        <dbReference type="Proteomes" id="UP000050741"/>
    </source>
</evidence>